<feature type="region of interest" description="Disordered" evidence="1">
    <location>
        <begin position="184"/>
        <end position="205"/>
    </location>
</feature>
<sequence>MNNKTFNTRHLLATALVLASFLAGTTGLAHADTPIPPDVLKLAEIICPNGKPCPPIPAGAIDCTPRTGSTIPPQCNWKPGKGDPALEPPDFDLGDVPDMTIVVGAARTATSFSYSALIKALGEYASMKNFFFDYGDGTGHGSSANLQALTSFPTSHIYVQPGTYKVSGYAKFDGQTESATMTITVPPAKEPDPTPDKVTSTDWNPAKTPVANAVIPVTSSSSSATGGMSIGTGGKTITEATSLAPSTTETKAPVVDAKASQVVIVSVPSLPAGADVSAKVKIGTTWRTLPALEVDDKGVLTLPALTFTKAGTYIVKITVATGGTKYMTVKVKN</sequence>
<organism evidence="3">
    <name type="scientific">freshwater metagenome</name>
    <dbReference type="NCBI Taxonomy" id="449393"/>
    <lineage>
        <taxon>unclassified sequences</taxon>
        <taxon>metagenomes</taxon>
        <taxon>ecological metagenomes</taxon>
    </lineage>
</organism>
<dbReference type="InterPro" id="IPR035986">
    <property type="entry name" value="PKD_dom_sf"/>
</dbReference>
<dbReference type="PROSITE" id="PS50093">
    <property type="entry name" value="PKD"/>
    <property type="match status" value="1"/>
</dbReference>
<reference evidence="3" key="1">
    <citation type="submission" date="2020-05" db="EMBL/GenBank/DDBJ databases">
        <authorList>
            <person name="Chiriac C."/>
            <person name="Salcher M."/>
            <person name="Ghai R."/>
            <person name="Kavagutti S V."/>
        </authorList>
    </citation>
    <scope>NUCLEOTIDE SEQUENCE</scope>
</reference>
<gene>
    <name evidence="3" type="ORF">UFOPK2975_01152</name>
</gene>
<dbReference type="AlphaFoldDB" id="A0A6J6XU42"/>
<dbReference type="InterPro" id="IPR000601">
    <property type="entry name" value="PKD_dom"/>
</dbReference>
<evidence type="ECO:0000256" key="1">
    <source>
        <dbReference type="SAM" id="MobiDB-lite"/>
    </source>
</evidence>
<evidence type="ECO:0000259" key="2">
    <source>
        <dbReference type="PROSITE" id="PS50093"/>
    </source>
</evidence>
<name>A0A6J6XU42_9ZZZZ</name>
<dbReference type="Gene3D" id="2.60.40.10">
    <property type="entry name" value="Immunoglobulins"/>
    <property type="match status" value="1"/>
</dbReference>
<accession>A0A6J6XU42</accession>
<dbReference type="EMBL" id="CAFAAG010000106">
    <property type="protein sequence ID" value="CAB4799084.1"/>
    <property type="molecule type" value="Genomic_DNA"/>
</dbReference>
<evidence type="ECO:0000313" key="3">
    <source>
        <dbReference type="EMBL" id="CAB4799084.1"/>
    </source>
</evidence>
<protein>
    <submittedName>
        <fullName evidence="3">Unannotated protein</fullName>
    </submittedName>
</protein>
<dbReference type="SUPFAM" id="SSF49299">
    <property type="entry name" value="PKD domain"/>
    <property type="match status" value="1"/>
</dbReference>
<proteinExistence type="predicted"/>
<feature type="domain" description="PKD" evidence="2">
    <location>
        <begin position="130"/>
        <end position="185"/>
    </location>
</feature>
<dbReference type="InterPro" id="IPR013783">
    <property type="entry name" value="Ig-like_fold"/>
</dbReference>